<dbReference type="NCBIfam" id="TIGR01611">
    <property type="entry name" value="tail_tube"/>
    <property type="match status" value="1"/>
</dbReference>
<name>A0ABV4B4M0_9BURK</name>
<evidence type="ECO:0000313" key="2">
    <source>
        <dbReference type="Proteomes" id="UP001562178"/>
    </source>
</evidence>
<proteinExistence type="predicted"/>
<dbReference type="EMBL" id="JBGBDC010000006">
    <property type="protein sequence ID" value="MEY2252473.1"/>
    <property type="molecule type" value="Genomic_DNA"/>
</dbReference>
<sequence>MLPRQLLNFAVFADGGDYKGEIPEVTLPTLARKLEEHRAGGMDGPIDFDFGQEKMEAELKGAGFIAGLTSKWGARQHDATMLRFVGALSRGTSEQVESCEAVMRGRIAKIDPGSNKAGDPTEQTYSYSLSYFRLTVGGLVMFEIDLVNMICIVDGVDVLADVRAVLGY</sequence>
<keyword evidence="2" id="KW-1185">Reference proteome</keyword>
<evidence type="ECO:0000313" key="1">
    <source>
        <dbReference type="EMBL" id="MEY2252473.1"/>
    </source>
</evidence>
<organism evidence="1 2">
    <name type="scientific">Comamonas sediminis</name>
    <dbReference type="NCBI Taxonomy" id="1783360"/>
    <lineage>
        <taxon>Bacteria</taxon>
        <taxon>Pseudomonadati</taxon>
        <taxon>Pseudomonadota</taxon>
        <taxon>Betaproteobacteria</taxon>
        <taxon>Burkholderiales</taxon>
        <taxon>Comamonadaceae</taxon>
        <taxon>Comamonas</taxon>
    </lineage>
</organism>
<dbReference type="Proteomes" id="UP001562178">
    <property type="component" value="Unassembled WGS sequence"/>
</dbReference>
<gene>
    <name evidence="1" type="ORF">AB7A72_15755</name>
</gene>
<accession>A0ABV4B4M0</accession>
<dbReference type="InterPro" id="IPR006498">
    <property type="entry name" value="Tail_tube"/>
</dbReference>
<reference evidence="1 2" key="1">
    <citation type="journal article" date="2016" name="Int. J. Syst. Evol. Microbiol.">
        <title>Description of Comamonas sediminis sp. nov., isolated from lagoon sediments.</title>
        <authorList>
            <person name="Subhash Y."/>
            <person name="Bang J.J."/>
            <person name="You T.H."/>
            <person name="Lee S.S."/>
        </authorList>
    </citation>
    <scope>NUCLEOTIDE SEQUENCE [LARGE SCALE GENOMIC DNA]</scope>
    <source>
        <strain evidence="1 2">JCM 31169</strain>
    </source>
</reference>
<comment type="caution">
    <text evidence="1">The sequence shown here is derived from an EMBL/GenBank/DDBJ whole genome shotgun (WGS) entry which is preliminary data.</text>
</comment>
<dbReference type="RefSeq" id="WP_369460504.1">
    <property type="nucleotide sequence ID" value="NZ_JBGBDC010000006.1"/>
</dbReference>
<protein>
    <submittedName>
        <fullName evidence="1">Phage major tail tube protein</fullName>
    </submittedName>
</protein>
<dbReference type="Pfam" id="PF04985">
    <property type="entry name" value="Phage_tube"/>
    <property type="match status" value="1"/>
</dbReference>